<evidence type="ECO:0000313" key="4">
    <source>
        <dbReference type="Proteomes" id="UP000654913"/>
    </source>
</evidence>
<sequence length="294" mass="31924">MLRKKEIYTSTTPIPPSVPRQLALDILHSHSEIITLNPLVLAHHPVKAPRSAPADEFYSTWYEITQRVQYVPGMGRVGSGKISFKGCFQDEDWGLATHVYAPLGVDLRNRYRIENSPGKGQDGEGLLLCVDTELECNITLMSTVKGQQSAASKALIDRFVKKAELVDAGVLQASVKEDGKLRTFNPADRSLQPSSPLYSGSGSGDMSRWSSYQMPDSPMAHSQAGSVSSHVNSQRSEPSRTFAAELPAEPVYQPYRPGSGGGNAMQLPDTSSLLHPPVGHSAELPAETKPGRWG</sequence>
<accession>A0A7R7XP83</accession>
<dbReference type="InterPro" id="IPR055481">
    <property type="entry name" value="DUF7053"/>
</dbReference>
<proteinExistence type="predicted"/>
<dbReference type="OrthoDB" id="5078320at2759"/>
<reference evidence="3" key="2">
    <citation type="submission" date="2021-02" db="EMBL/GenBank/DDBJ databases">
        <title>Aspergillus puulaauensis MK2 genome sequence.</title>
        <authorList>
            <person name="Futagami T."/>
            <person name="Mori K."/>
            <person name="Kadooka C."/>
            <person name="Tanaka T."/>
        </authorList>
    </citation>
    <scope>NUCLEOTIDE SEQUENCE</scope>
    <source>
        <strain evidence="3">MK2</strain>
    </source>
</reference>
<feature type="domain" description="DUF7053" evidence="2">
    <location>
        <begin position="3"/>
        <end position="164"/>
    </location>
</feature>
<keyword evidence="4" id="KW-1185">Reference proteome</keyword>
<dbReference type="Pfam" id="PF23155">
    <property type="entry name" value="DUF7053"/>
    <property type="match status" value="1"/>
</dbReference>
<protein>
    <recommendedName>
        <fullName evidence="2">DUF7053 domain-containing protein</fullName>
    </recommendedName>
</protein>
<reference evidence="3" key="1">
    <citation type="submission" date="2021-01" db="EMBL/GenBank/DDBJ databases">
        <authorList>
            <consortium name="Aspergillus puulaauensis MK2 genome sequencing consortium"/>
            <person name="Kazuki M."/>
            <person name="Futagami T."/>
        </authorList>
    </citation>
    <scope>NUCLEOTIDE SEQUENCE</scope>
    <source>
        <strain evidence="3">MK2</strain>
    </source>
</reference>
<feature type="compositionally biased region" description="Polar residues" evidence="1">
    <location>
        <begin position="223"/>
        <end position="236"/>
    </location>
</feature>
<dbReference type="PANTHER" id="PTHR38117">
    <property type="entry name" value="NACHT AND WD40 DOMAIN PROTEIN"/>
    <property type="match status" value="1"/>
</dbReference>
<organism evidence="3 4">
    <name type="scientific">Aspergillus puulaauensis</name>
    <dbReference type="NCBI Taxonomy" id="1220207"/>
    <lineage>
        <taxon>Eukaryota</taxon>
        <taxon>Fungi</taxon>
        <taxon>Dikarya</taxon>
        <taxon>Ascomycota</taxon>
        <taxon>Pezizomycotina</taxon>
        <taxon>Eurotiomycetes</taxon>
        <taxon>Eurotiomycetidae</taxon>
        <taxon>Eurotiales</taxon>
        <taxon>Aspergillaceae</taxon>
        <taxon>Aspergillus</taxon>
    </lineage>
</organism>
<evidence type="ECO:0000259" key="2">
    <source>
        <dbReference type="Pfam" id="PF23155"/>
    </source>
</evidence>
<evidence type="ECO:0000313" key="3">
    <source>
        <dbReference type="EMBL" id="BCS24874.1"/>
    </source>
</evidence>
<dbReference type="Proteomes" id="UP000654913">
    <property type="component" value="Chromosome 4"/>
</dbReference>
<dbReference type="KEGG" id="apuu:APUU_41318A"/>
<gene>
    <name evidence="3" type="ORF">APUU_41318A</name>
</gene>
<dbReference type="AlphaFoldDB" id="A0A7R7XP83"/>
<dbReference type="RefSeq" id="XP_041557068.1">
    <property type="nucleotide sequence ID" value="XM_041704488.1"/>
</dbReference>
<evidence type="ECO:0000256" key="1">
    <source>
        <dbReference type="SAM" id="MobiDB-lite"/>
    </source>
</evidence>
<dbReference type="PANTHER" id="PTHR38117:SF2">
    <property type="entry name" value="NACHT AND WD40 DOMAIN PROTEIN"/>
    <property type="match status" value="1"/>
</dbReference>
<dbReference type="GeneID" id="64974879"/>
<feature type="compositionally biased region" description="Low complexity" evidence="1">
    <location>
        <begin position="190"/>
        <end position="200"/>
    </location>
</feature>
<dbReference type="EMBL" id="AP024446">
    <property type="protein sequence ID" value="BCS24874.1"/>
    <property type="molecule type" value="Genomic_DNA"/>
</dbReference>
<name>A0A7R7XP83_9EURO</name>
<feature type="region of interest" description="Disordered" evidence="1">
    <location>
        <begin position="184"/>
        <end position="294"/>
    </location>
</feature>